<dbReference type="PANTHER" id="PTHR10492">
    <property type="match status" value="1"/>
</dbReference>
<dbReference type="AlphaFoldDB" id="A0A4Y2X974"/>
<reference evidence="1 2" key="1">
    <citation type="journal article" date="2019" name="Sci. Rep.">
        <title>Orb-weaving spider Araneus ventricosus genome elucidates the spidroin gene catalogue.</title>
        <authorList>
            <person name="Kono N."/>
            <person name="Nakamura H."/>
            <person name="Ohtoshi R."/>
            <person name="Moran D.A.P."/>
            <person name="Shinohara A."/>
            <person name="Yoshida Y."/>
            <person name="Fujiwara M."/>
            <person name="Mori M."/>
            <person name="Tomita M."/>
            <person name="Arakawa K."/>
        </authorList>
    </citation>
    <scope>NUCLEOTIDE SEQUENCE [LARGE SCALE GENOMIC DNA]</scope>
</reference>
<evidence type="ECO:0008006" key="3">
    <source>
        <dbReference type="Google" id="ProtNLM"/>
    </source>
</evidence>
<sequence length="319" mass="37402">MGDENTELNRRCQNIQGVERDTVLKIQRILHEHSHLINTFKTSFERMPGEDYKLVIHPDRTPSREHERRYNAPLINDAALVTNGQFATRDIVIQAHNDKLTKLPETHKFYDALHPRKLQKETIHNENGYPQYRRRSSADGGQTSIIKLRNGDYTTVDNSWVVPYSSILTKMFNAHINVEACSSYLPTKNYSDRIFEVCRRDDFAKSLLYVEVTRYYTWNTSTRKWKRRIHGTPVQNWPGVKSGDALGRVYTVHTSNMECFYLRMLLHHVRGPTSFGDLKRHNQQELSTFREACEQKGLIENDNHWDLTVEEANAGRRRR</sequence>
<evidence type="ECO:0000313" key="1">
    <source>
        <dbReference type="EMBL" id="GBO45758.1"/>
    </source>
</evidence>
<dbReference type="EMBL" id="BGPR01073038">
    <property type="protein sequence ID" value="GBO45758.1"/>
    <property type="molecule type" value="Genomic_DNA"/>
</dbReference>
<proteinExistence type="predicted"/>
<dbReference type="PANTHER" id="PTHR10492:SF57">
    <property type="entry name" value="ATP-DEPENDENT DNA HELICASE"/>
    <property type="match status" value="1"/>
</dbReference>
<organism evidence="1 2">
    <name type="scientific">Araneus ventricosus</name>
    <name type="common">Orbweaver spider</name>
    <name type="synonym">Epeira ventricosa</name>
    <dbReference type="NCBI Taxonomy" id="182803"/>
    <lineage>
        <taxon>Eukaryota</taxon>
        <taxon>Metazoa</taxon>
        <taxon>Ecdysozoa</taxon>
        <taxon>Arthropoda</taxon>
        <taxon>Chelicerata</taxon>
        <taxon>Arachnida</taxon>
        <taxon>Araneae</taxon>
        <taxon>Araneomorphae</taxon>
        <taxon>Entelegynae</taxon>
        <taxon>Araneoidea</taxon>
        <taxon>Araneidae</taxon>
        <taxon>Araneus</taxon>
    </lineage>
</organism>
<name>A0A4Y2X974_ARAVE</name>
<keyword evidence="2" id="KW-1185">Reference proteome</keyword>
<gene>
    <name evidence="1" type="ORF">AVEN_143055_1</name>
</gene>
<comment type="caution">
    <text evidence="1">The sequence shown here is derived from an EMBL/GenBank/DDBJ whole genome shotgun (WGS) entry which is preliminary data.</text>
</comment>
<evidence type="ECO:0000313" key="2">
    <source>
        <dbReference type="Proteomes" id="UP000499080"/>
    </source>
</evidence>
<accession>A0A4Y2X974</accession>
<dbReference type="Proteomes" id="UP000499080">
    <property type="component" value="Unassembled WGS sequence"/>
</dbReference>
<protein>
    <recommendedName>
        <fullName evidence="3">Helitron helicase-like domain-containing protein</fullName>
    </recommendedName>
</protein>